<dbReference type="PANTHER" id="PTHR37464:SF1">
    <property type="entry name" value="BLL2463 PROTEIN"/>
    <property type="match status" value="1"/>
</dbReference>
<feature type="transmembrane region" description="Helical" evidence="1">
    <location>
        <begin position="649"/>
        <end position="668"/>
    </location>
</feature>
<organism evidence="3 4">
    <name type="scientific">Hymenobacter aranciens</name>
    <dbReference type="NCBI Taxonomy" id="3063996"/>
    <lineage>
        <taxon>Bacteria</taxon>
        <taxon>Pseudomonadati</taxon>
        <taxon>Bacteroidota</taxon>
        <taxon>Cytophagia</taxon>
        <taxon>Cytophagales</taxon>
        <taxon>Hymenobacteraceae</taxon>
        <taxon>Hymenobacter</taxon>
    </lineage>
</organism>
<protein>
    <submittedName>
        <fullName evidence="3">BatA domain-containing protein</fullName>
    </submittedName>
</protein>
<reference evidence="3" key="1">
    <citation type="submission" date="2023-07" db="EMBL/GenBank/DDBJ databases">
        <authorList>
            <person name="Kim M.K."/>
        </authorList>
    </citation>
    <scope>NUCLEOTIDE SEQUENCE</scope>
    <source>
        <strain evidence="3">ASUV-10-1</strain>
    </source>
</reference>
<feature type="transmembrane region" description="Helical" evidence="1">
    <location>
        <begin position="56"/>
        <end position="78"/>
    </location>
</feature>
<dbReference type="EMBL" id="JAUQSY010000020">
    <property type="protein sequence ID" value="MDO7877497.1"/>
    <property type="molecule type" value="Genomic_DNA"/>
</dbReference>
<name>A0ABT9BKG3_9BACT</name>
<feature type="transmembrane region" description="Helical" evidence="1">
    <location>
        <begin position="6"/>
        <end position="24"/>
    </location>
</feature>
<comment type="caution">
    <text evidence="3">The sequence shown here is derived from an EMBL/GenBank/DDBJ whole genome shotgun (WGS) entry which is preliminary data.</text>
</comment>
<sequence length="684" mass="74532">MQLAYLWFLWGLGAVAVPVLIHLLQLRRPQRVMFTNIGFIRQVQLVTVRQRKLQHLLVLLTRVLGVVALVLLFCQPFIPAKEAGGALMANEVDVLLDNSASMQVSSADAGTLLGAAVGEAREVGKSYPATMGFRLLNQGGNQLSQVAYREQLDATQINARSAGLFKLGGQGAGSGRQPLYVFSDFQKSDFQPEMMAGFGVAREVVLVPQVGKAGGNVYVDSLWLDDAFVRVRTNLGLHVRVRNGGNEAVNDCPVKVFLGERQVAAFRVSVAAGQVAASVVQVQVADEKLALGRVVTEDVPVIFDNTYYFTLQPTAAIPVLEIGAEPVAQQLYGNEPLFSYSFAKPQNVDYGRLRKANLVLVRELEWVDAGLRNALQAVVKRGGSVVVVPPAITGGRDSYQQLFKALGVGAAQWETATEPELRDVAMPSARAPFFRDVFGAQQRAVTMPRVAPVLRWGRTGEDILRMRDGESYLAEFASGAGRVYVFSAPFSPKYSDFTNHALFVPVLYRMAMLSYHNEQLPAYRLSQTALTLGLPGAAGETERTEEASIRLVKDSVTLIPTQRVQGQELRLEVPVGLQEPGFYQVQRRGQVLTTLAFNQAKRESELAAYSAEELRAMVGANQTNVRVLDGNAGGAALAKFRAEQTGQPLWRYCLVLVLLCLLAEALLLRFGGRGKVVRPAVATA</sequence>
<keyword evidence="1" id="KW-1133">Transmembrane helix</keyword>
<dbReference type="PANTHER" id="PTHR37464">
    <property type="entry name" value="BLL2463 PROTEIN"/>
    <property type="match status" value="1"/>
</dbReference>
<dbReference type="Proteomes" id="UP001176429">
    <property type="component" value="Unassembled WGS sequence"/>
</dbReference>
<evidence type="ECO:0000259" key="2">
    <source>
        <dbReference type="Pfam" id="PF07584"/>
    </source>
</evidence>
<dbReference type="NCBIfam" id="TIGR02226">
    <property type="entry name" value="two_anch"/>
    <property type="match status" value="1"/>
</dbReference>
<accession>A0ABT9BKG3</accession>
<dbReference type="RefSeq" id="WP_305008934.1">
    <property type="nucleotide sequence ID" value="NZ_JAUQSY010000020.1"/>
</dbReference>
<keyword evidence="1" id="KW-0812">Transmembrane</keyword>
<gene>
    <name evidence="3" type="ORF">Q5H93_22350</name>
</gene>
<proteinExistence type="predicted"/>
<keyword evidence="4" id="KW-1185">Reference proteome</keyword>
<evidence type="ECO:0000313" key="3">
    <source>
        <dbReference type="EMBL" id="MDO7877497.1"/>
    </source>
</evidence>
<dbReference type="InterPro" id="IPR024163">
    <property type="entry name" value="Aerotolerance_reg_N"/>
</dbReference>
<feature type="domain" description="Aerotolerance regulator N-terminal" evidence="2">
    <location>
        <begin position="1"/>
        <end position="76"/>
    </location>
</feature>
<evidence type="ECO:0000256" key="1">
    <source>
        <dbReference type="SAM" id="Phobius"/>
    </source>
</evidence>
<dbReference type="InterPro" id="IPR011933">
    <property type="entry name" value="Double_TM_dom"/>
</dbReference>
<evidence type="ECO:0000313" key="4">
    <source>
        <dbReference type="Proteomes" id="UP001176429"/>
    </source>
</evidence>
<dbReference type="Pfam" id="PF07584">
    <property type="entry name" value="BatA"/>
    <property type="match status" value="1"/>
</dbReference>
<keyword evidence="1" id="KW-0472">Membrane</keyword>